<accession>A0ABT3IMY4</accession>
<organism evidence="2 3">
    <name type="scientific">Chitinophaga nivalis</name>
    <dbReference type="NCBI Taxonomy" id="2991709"/>
    <lineage>
        <taxon>Bacteria</taxon>
        <taxon>Pseudomonadati</taxon>
        <taxon>Bacteroidota</taxon>
        <taxon>Chitinophagia</taxon>
        <taxon>Chitinophagales</taxon>
        <taxon>Chitinophagaceae</taxon>
        <taxon>Chitinophaga</taxon>
    </lineage>
</organism>
<evidence type="ECO:0000313" key="3">
    <source>
        <dbReference type="Proteomes" id="UP001207742"/>
    </source>
</evidence>
<proteinExistence type="predicted"/>
<gene>
    <name evidence="2" type="ORF">OL497_15555</name>
</gene>
<dbReference type="RefSeq" id="WP_264731584.1">
    <property type="nucleotide sequence ID" value="NZ_JAPDNR010000001.1"/>
</dbReference>
<dbReference type="SUPFAM" id="SSF103647">
    <property type="entry name" value="TSP type-3 repeat"/>
    <property type="match status" value="1"/>
</dbReference>
<dbReference type="Proteomes" id="UP001207742">
    <property type="component" value="Unassembled WGS sequence"/>
</dbReference>
<comment type="caution">
    <text evidence="2">The sequence shown here is derived from an EMBL/GenBank/DDBJ whole genome shotgun (WGS) entry which is preliminary data.</text>
</comment>
<sequence>MKASIQLFALFSLGLMLSAFTHDSEQVTTANQNNKIMTSETISAPNDDDDLDGVINRWDKCPATPANTRVDSDGCPLKI</sequence>
<feature type="signal peptide" evidence="1">
    <location>
        <begin position="1"/>
        <end position="21"/>
    </location>
</feature>
<name>A0ABT3IMY4_9BACT</name>
<evidence type="ECO:0000313" key="2">
    <source>
        <dbReference type="EMBL" id="MCW3485326.1"/>
    </source>
</evidence>
<dbReference type="EMBL" id="JAPDNS010000001">
    <property type="protein sequence ID" value="MCW3485326.1"/>
    <property type="molecule type" value="Genomic_DNA"/>
</dbReference>
<reference evidence="2 3" key="1">
    <citation type="submission" date="2022-10" db="EMBL/GenBank/DDBJ databases">
        <title>Chitinophaga nivalis PC15 sp. nov., isolated from Pyeongchang county, South Korea.</title>
        <authorList>
            <person name="Trinh H.N."/>
        </authorList>
    </citation>
    <scope>NUCLEOTIDE SEQUENCE [LARGE SCALE GENOMIC DNA]</scope>
    <source>
        <strain evidence="2 3">PC14</strain>
    </source>
</reference>
<dbReference type="InterPro" id="IPR028974">
    <property type="entry name" value="TSP_type-3_rpt"/>
</dbReference>
<keyword evidence="1" id="KW-0732">Signal</keyword>
<protein>
    <submittedName>
        <fullName evidence="2">Uncharacterized protein</fullName>
    </submittedName>
</protein>
<evidence type="ECO:0000256" key="1">
    <source>
        <dbReference type="SAM" id="SignalP"/>
    </source>
</evidence>
<feature type="chain" id="PRO_5046114268" evidence="1">
    <location>
        <begin position="22"/>
        <end position="79"/>
    </location>
</feature>
<keyword evidence="3" id="KW-1185">Reference proteome</keyword>